<accession>A0AAN9PZ93</accession>
<evidence type="ECO:0000313" key="1">
    <source>
        <dbReference type="EMBL" id="KAK7313743.1"/>
    </source>
</evidence>
<reference evidence="1 2" key="1">
    <citation type="submission" date="2024-01" db="EMBL/GenBank/DDBJ databases">
        <title>The genomes of 5 underutilized Papilionoideae crops provide insights into root nodulation and disease resistanc.</title>
        <authorList>
            <person name="Jiang F."/>
        </authorList>
    </citation>
    <scope>NUCLEOTIDE SEQUENCE [LARGE SCALE GENOMIC DNA]</scope>
    <source>
        <strain evidence="1">LVBAO_FW01</strain>
        <tissue evidence="1">Leaves</tissue>
    </source>
</reference>
<evidence type="ECO:0000313" key="2">
    <source>
        <dbReference type="Proteomes" id="UP001367508"/>
    </source>
</evidence>
<comment type="caution">
    <text evidence="1">The sequence shown here is derived from an EMBL/GenBank/DDBJ whole genome shotgun (WGS) entry which is preliminary data.</text>
</comment>
<dbReference type="Proteomes" id="UP001367508">
    <property type="component" value="Unassembled WGS sequence"/>
</dbReference>
<proteinExistence type="predicted"/>
<keyword evidence="2" id="KW-1185">Reference proteome</keyword>
<protein>
    <submittedName>
        <fullName evidence="1">Uncharacterized protein</fullName>
    </submittedName>
</protein>
<organism evidence="1 2">
    <name type="scientific">Canavalia gladiata</name>
    <name type="common">Sword bean</name>
    <name type="synonym">Dolichos gladiatus</name>
    <dbReference type="NCBI Taxonomy" id="3824"/>
    <lineage>
        <taxon>Eukaryota</taxon>
        <taxon>Viridiplantae</taxon>
        <taxon>Streptophyta</taxon>
        <taxon>Embryophyta</taxon>
        <taxon>Tracheophyta</taxon>
        <taxon>Spermatophyta</taxon>
        <taxon>Magnoliopsida</taxon>
        <taxon>eudicotyledons</taxon>
        <taxon>Gunneridae</taxon>
        <taxon>Pentapetalae</taxon>
        <taxon>rosids</taxon>
        <taxon>fabids</taxon>
        <taxon>Fabales</taxon>
        <taxon>Fabaceae</taxon>
        <taxon>Papilionoideae</taxon>
        <taxon>50 kb inversion clade</taxon>
        <taxon>NPAAA clade</taxon>
        <taxon>indigoferoid/millettioid clade</taxon>
        <taxon>Phaseoleae</taxon>
        <taxon>Canavalia</taxon>
    </lineage>
</organism>
<sequence>MGLLNGMWQMYFYGRGVAWLMESEIVRSELFLMRTHLRPTKELVLRSPTAMLLVFLKSKLEEGNHGPARATLLGDLRARQAYSLKWVIEFEGDLGNMRILKSLMRVFHFSGHATLHNSRTQYDVNPISITHPSFNLTRYRKAKTDTSRGNNAIRLQRCCMANDPCTHLSHNRICVSRSRTEVTKIISDQSLVRAEFQCLLHRSRVRQSDFVSEWNDCV</sequence>
<dbReference type="AlphaFoldDB" id="A0AAN9PZ93"/>
<gene>
    <name evidence="1" type="ORF">VNO77_38938</name>
</gene>
<dbReference type="EMBL" id="JAYMYQ010000009">
    <property type="protein sequence ID" value="KAK7313743.1"/>
    <property type="molecule type" value="Genomic_DNA"/>
</dbReference>
<name>A0AAN9PZ93_CANGL</name>